<keyword evidence="1" id="KW-0812">Transmembrane</keyword>
<feature type="transmembrane region" description="Helical" evidence="1">
    <location>
        <begin position="107"/>
        <end position="127"/>
    </location>
</feature>
<feature type="transmembrane region" description="Helical" evidence="1">
    <location>
        <begin position="190"/>
        <end position="213"/>
    </location>
</feature>
<keyword evidence="3" id="KW-1185">Reference proteome</keyword>
<dbReference type="HOGENOM" id="CLU_104650_0_0_11"/>
<feature type="transmembrane region" description="Helical" evidence="1">
    <location>
        <begin position="45"/>
        <end position="64"/>
    </location>
</feature>
<evidence type="ECO:0000256" key="1">
    <source>
        <dbReference type="SAM" id="Phobius"/>
    </source>
</evidence>
<evidence type="ECO:0000313" key="2">
    <source>
        <dbReference type="EMBL" id="ACQ82268.1"/>
    </source>
</evidence>
<dbReference type="eggNOG" id="ENOG5031HG1">
    <property type="taxonomic scope" value="Bacteria"/>
</dbReference>
<dbReference type="OrthoDB" id="3240366at2"/>
<dbReference type="EMBL" id="CP001618">
    <property type="protein sequence ID" value="ACQ82268.1"/>
    <property type="molecule type" value="Genomic_DNA"/>
</dbReference>
<name>C5C5C8_BEUC1</name>
<organism evidence="2 3">
    <name type="scientific">Beutenbergia cavernae (strain ATCC BAA-8 / DSM 12333 / CCUG 43141 / JCM 11478 / NBRC 16432 / NCIMB 13614 / HKI 0122)</name>
    <dbReference type="NCBI Taxonomy" id="471853"/>
    <lineage>
        <taxon>Bacteria</taxon>
        <taxon>Bacillati</taxon>
        <taxon>Actinomycetota</taxon>
        <taxon>Actinomycetes</taxon>
        <taxon>Micrococcales</taxon>
        <taxon>Beutenbergiaceae</taxon>
        <taxon>Beutenbergia</taxon>
    </lineage>
</organism>
<dbReference type="Proteomes" id="UP000007962">
    <property type="component" value="Chromosome"/>
</dbReference>
<feature type="transmembrane region" description="Helical" evidence="1">
    <location>
        <begin position="166"/>
        <end position="184"/>
    </location>
</feature>
<protein>
    <submittedName>
        <fullName evidence="2">Uncharacterized protein</fullName>
    </submittedName>
</protein>
<feature type="transmembrane region" description="Helical" evidence="1">
    <location>
        <begin position="76"/>
        <end position="95"/>
    </location>
</feature>
<reference evidence="2 3" key="1">
    <citation type="journal article" date="2009" name="Stand. Genomic Sci.">
        <title>Complete genome sequence of Beutenbergia cavernae type strain (HKI 0122).</title>
        <authorList>
            <person name="Land M."/>
            <person name="Pukall R."/>
            <person name="Abt B."/>
            <person name="Goker M."/>
            <person name="Rohde M."/>
            <person name="Glavina Del Rio T."/>
            <person name="Tice H."/>
            <person name="Copeland A."/>
            <person name="Cheng J.F."/>
            <person name="Lucas S."/>
            <person name="Chen F."/>
            <person name="Nolan M."/>
            <person name="Bruce D."/>
            <person name="Goodwin L."/>
            <person name="Pitluck S."/>
            <person name="Ivanova N."/>
            <person name="Mavromatis K."/>
            <person name="Ovchinnikova G."/>
            <person name="Pati A."/>
            <person name="Chen A."/>
            <person name="Palaniappan K."/>
            <person name="Hauser L."/>
            <person name="Chang Y.J."/>
            <person name="Jefferies C.C."/>
            <person name="Saunders E."/>
            <person name="Brettin T."/>
            <person name="Detter J.C."/>
            <person name="Han C."/>
            <person name="Chain P."/>
            <person name="Bristow J."/>
            <person name="Eisen J.A."/>
            <person name="Markowitz V."/>
            <person name="Hugenholtz P."/>
            <person name="Kyrpides N.C."/>
            <person name="Klenk H.P."/>
            <person name="Lapidus A."/>
        </authorList>
    </citation>
    <scope>NUCLEOTIDE SEQUENCE [LARGE SCALE GENOMIC DNA]</scope>
    <source>
        <strain evidence="3">ATCC BAA-8 / DSM 12333 / NBRC 16432</strain>
    </source>
</reference>
<dbReference type="KEGG" id="bcv:Bcav_4027"/>
<dbReference type="STRING" id="471853.Bcav_4027"/>
<gene>
    <name evidence="2" type="ordered locus">Bcav_4027</name>
</gene>
<keyword evidence="1" id="KW-1133">Transmembrane helix</keyword>
<evidence type="ECO:0000313" key="3">
    <source>
        <dbReference type="Proteomes" id="UP000007962"/>
    </source>
</evidence>
<sequence length="220" mass="23070">MTDPREGGPSSEVEPSEGLDAAESLRILGADAARVRVRIEPDGRVLFLVWGIAWTIGYLTLWVASRDDGVPPGWAFVVFTAALVIAIVLTAVHIARRTMGVRGASAVSGAMYGWAWSLSFVMLGVLLRTMGEHGASEELIGLMANGISCLIVGALYMAGAAIWRSWSQFALGVWIVLVGAVATLSGVPTAFLIMATAGGGGMLVGALLTRLSLRRATASR</sequence>
<accession>C5C5C8</accession>
<keyword evidence="1" id="KW-0472">Membrane</keyword>
<dbReference type="AlphaFoldDB" id="C5C5C8"/>
<dbReference type="RefSeq" id="WP_015884505.1">
    <property type="nucleotide sequence ID" value="NC_012669.1"/>
</dbReference>
<proteinExistence type="predicted"/>
<feature type="transmembrane region" description="Helical" evidence="1">
    <location>
        <begin position="139"/>
        <end position="159"/>
    </location>
</feature>